<keyword evidence="1" id="KW-0547">Nucleotide-binding</keyword>
<dbReference type="AlphaFoldDB" id="I6F7R1"/>
<gene>
    <name evidence="1" type="ORF">SB444474_5409</name>
</gene>
<keyword evidence="1" id="KW-0067">ATP-binding</keyword>
<dbReference type="GO" id="GO:0004386">
    <property type="term" value="F:helicase activity"/>
    <property type="evidence" value="ECO:0007669"/>
    <property type="project" value="UniProtKB-KW"/>
</dbReference>
<evidence type="ECO:0000313" key="1">
    <source>
        <dbReference type="EMBL" id="EIQ52303.1"/>
    </source>
</evidence>
<evidence type="ECO:0000313" key="2">
    <source>
        <dbReference type="Proteomes" id="UP000004199"/>
    </source>
</evidence>
<sequence length="55" mass="6582">MKKHLNAINQVASLKAEINELNIEYKYLQQWQSQNLRPEELFLTNTDFPHKKQPT</sequence>
<proteinExistence type="predicted"/>
<comment type="caution">
    <text evidence="1">The sequence shown here is derived from an EMBL/GenBank/DDBJ whole genome shotgun (WGS) entry which is preliminary data.</text>
</comment>
<name>I6F7R1_SHIBO</name>
<keyword evidence="1" id="KW-0378">Hydrolase</keyword>
<protein>
    <submittedName>
        <fullName evidence="1">Putative UvrD/REP helicase</fullName>
    </submittedName>
</protein>
<dbReference type="PATRIC" id="fig|766140.3.peg.59"/>
<organism evidence="1 2">
    <name type="scientific">Shigella boydii 4444-74</name>
    <dbReference type="NCBI Taxonomy" id="766140"/>
    <lineage>
        <taxon>Bacteria</taxon>
        <taxon>Pseudomonadati</taxon>
        <taxon>Pseudomonadota</taxon>
        <taxon>Gammaproteobacteria</taxon>
        <taxon>Enterobacterales</taxon>
        <taxon>Enterobacteriaceae</taxon>
        <taxon>Shigella</taxon>
    </lineage>
</organism>
<keyword evidence="1" id="KW-0347">Helicase</keyword>
<dbReference type="EMBL" id="AKNB01000043">
    <property type="protein sequence ID" value="EIQ52303.1"/>
    <property type="molecule type" value="Genomic_DNA"/>
</dbReference>
<accession>I6F7R1</accession>
<reference evidence="1 2" key="1">
    <citation type="submission" date="2012-03" db="EMBL/GenBank/DDBJ databases">
        <authorList>
            <person name="Rasko D."/>
            <person name="Redman J."/>
            <person name="Daugherty S.C."/>
            <person name="Tallon L."/>
            <person name="Sadzewicz L."/>
            <person name="Jones K."/>
            <person name="Santana-Cruz I."/>
            <person name="Liu X."/>
        </authorList>
    </citation>
    <scope>NUCLEOTIDE SEQUENCE [LARGE SCALE GENOMIC DNA]</scope>
    <source>
        <strain evidence="1 2">4444-74</strain>
    </source>
</reference>
<dbReference type="Proteomes" id="UP000004199">
    <property type="component" value="Unassembled WGS sequence"/>
</dbReference>